<feature type="region of interest" description="Disordered" evidence="1">
    <location>
        <begin position="114"/>
        <end position="201"/>
    </location>
</feature>
<accession>A0A1W2FQQ3</accession>
<keyword evidence="3" id="KW-1185">Reference proteome</keyword>
<gene>
    <name evidence="2" type="ORF">SAMN05660733_07666</name>
</gene>
<feature type="compositionally biased region" description="Polar residues" evidence="1">
    <location>
        <begin position="175"/>
        <end position="199"/>
    </location>
</feature>
<dbReference type="eggNOG" id="ENOG5031VN2">
    <property type="taxonomic scope" value="Bacteria"/>
</dbReference>
<dbReference type="RefSeq" id="WP_144065730.1">
    <property type="nucleotide sequence ID" value="NZ_FWYC01000021.1"/>
</dbReference>
<sequence>MNEDEKAGFLFSWERIVLAARFSSSTKLVAFTMRTFADPDGTRVRPTIARLCVLTDLSYATVRRARQELLRAGLLQLAKRGNRRKHEADEYRLILADDIFDRLKWLTPSEINNATQEINEQRQAAEAARRRPKDQGSPVNPETDQESAAAPEPPIRAHTRPASGVASEPPPTQLDHPTTRTNPAVGTTTHHTRASSNDELPSIDLTADETELNADEIRHRVDALKAQDDVRFSNTRRAARKALGLGQGVTTSPRHREALNRAIYRAYRTEEVTSNAS</sequence>
<dbReference type="EMBL" id="FWYC01000021">
    <property type="protein sequence ID" value="SMD24193.1"/>
    <property type="molecule type" value="Genomic_DNA"/>
</dbReference>
<evidence type="ECO:0000256" key="1">
    <source>
        <dbReference type="SAM" id="MobiDB-lite"/>
    </source>
</evidence>
<name>A0A1W2FQQ3_9PSEU</name>
<reference evidence="3" key="1">
    <citation type="submission" date="2017-04" db="EMBL/GenBank/DDBJ databases">
        <authorList>
            <person name="Varghese N."/>
            <person name="Submissions S."/>
        </authorList>
    </citation>
    <scope>NUCLEOTIDE SEQUENCE [LARGE SCALE GENOMIC DNA]</scope>
    <source>
        <strain evidence="3">DSM 44073</strain>
    </source>
</reference>
<organism evidence="2 3">
    <name type="scientific">Lentzea albidocapillata</name>
    <dbReference type="NCBI Taxonomy" id="40571"/>
    <lineage>
        <taxon>Bacteria</taxon>
        <taxon>Bacillati</taxon>
        <taxon>Actinomycetota</taxon>
        <taxon>Actinomycetes</taxon>
        <taxon>Pseudonocardiales</taxon>
        <taxon>Pseudonocardiaceae</taxon>
        <taxon>Lentzea</taxon>
    </lineage>
</organism>
<dbReference type="STRING" id="40571.SAMN05660733_07666"/>
<evidence type="ECO:0000313" key="2">
    <source>
        <dbReference type="EMBL" id="SMD24193.1"/>
    </source>
</evidence>
<proteinExistence type="predicted"/>
<dbReference type="AlphaFoldDB" id="A0A1W2FQQ3"/>
<evidence type="ECO:0000313" key="3">
    <source>
        <dbReference type="Proteomes" id="UP000192840"/>
    </source>
</evidence>
<protein>
    <recommendedName>
        <fullName evidence="4">Helix-turn-helix domain-containing protein</fullName>
    </recommendedName>
</protein>
<dbReference type="Proteomes" id="UP000192840">
    <property type="component" value="Unassembled WGS sequence"/>
</dbReference>
<evidence type="ECO:0008006" key="4">
    <source>
        <dbReference type="Google" id="ProtNLM"/>
    </source>
</evidence>